<name>A0A7I9YST6_MYCBU</name>
<gene>
    <name evidence="2" type="ORF">MBOU_37370</name>
</gene>
<feature type="region of interest" description="Disordered" evidence="1">
    <location>
        <begin position="119"/>
        <end position="162"/>
    </location>
</feature>
<accession>A0A7I9YST6</accession>
<sequence>MAAAAIATEDGPDQGPPVNPAITDSNDVADARKSAANDCQAALAVNSGPDPAPAKIRAELISGGSHANSGIITTSNHSAAEAALANPVGSPHVSAYATNRKHNRHGMAAFCRKKFQENETTSLSTFRSRSVLPGQRPKIKLENNHSHIRNGNASERPDSPHK</sequence>
<protein>
    <submittedName>
        <fullName evidence="2">Uncharacterized protein</fullName>
    </submittedName>
</protein>
<evidence type="ECO:0000313" key="2">
    <source>
        <dbReference type="EMBL" id="GFG91695.1"/>
    </source>
</evidence>
<keyword evidence="3" id="KW-1185">Reference proteome</keyword>
<feature type="compositionally biased region" description="Polar residues" evidence="1">
    <location>
        <begin position="119"/>
        <end position="128"/>
    </location>
</feature>
<reference evidence="2 3" key="1">
    <citation type="journal article" date="2019" name="Emerg. Microbes Infect.">
        <title>Comprehensive subspecies identification of 175 nontuberculous mycobacteria species based on 7547 genomic profiles.</title>
        <authorList>
            <person name="Matsumoto Y."/>
            <person name="Kinjo T."/>
            <person name="Motooka D."/>
            <person name="Nabeya D."/>
            <person name="Jung N."/>
            <person name="Uechi K."/>
            <person name="Horii T."/>
            <person name="Iida T."/>
            <person name="Fujita J."/>
            <person name="Nakamura S."/>
        </authorList>
    </citation>
    <scope>NUCLEOTIDE SEQUENCE [LARGE SCALE GENOMIC DNA]</scope>
    <source>
        <strain evidence="2 3">JCM 30725</strain>
    </source>
</reference>
<feature type="region of interest" description="Disordered" evidence="1">
    <location>
        <begin position="1"/>
        <end position="25"/>
    </location>
</feature>
<dbReference type="Proteomes" id="UP000465360">
    <property type="component" value="Unassembled WGS sequence"/>
</dbReference>
<evidence type="ECO:0000256" key="1">
    <source>
        <dbReference type="SAM" id="MobiDB-lite"/>
    </source>
</evidence>
<dbReference type="AlphaFoldDB" id="A0A7I9YST6"/>
<dbReference type="EMBL" id="BLKZ01000001">
    <property type="protein sequence ID" value="GFG91695.1"/>
    <property type="molecule type" value="Genomic_DNA"/>
</dbReference>
<organism evidence="2 3">
    <name type="scientific">Mycobacterium bourgelatii</name>
    <dbReference type="NCBI Taxonomy" id="1273442"/>
    <lineage>
        <taxon>Bacteria</taxon>
        <taxon>Bacillati</taxon>
        <taxon>Actinomycetota</taxon>
        <taxon>Actinomycetes</taxon>
        <taxon>Mycobacteriales</taxon>
        <taxon>Mycobacteriaceae</taxon>
        <taxon>Mycobacterium</taxon>
    </lineage>
</organism>
<comment type="caution">
    <text evidence="2">The sequence shown here is derived from an EMBL/GenBank/DDBJ whole genome shotgun (WGS) entry which is preliminary data.</text>
</comment>
<evidence type="ECO:0000313" key="3">
    <source>
        <dbReference type="Proteomes" id="UP000465360"/>
    </source>
</evidence>
<proteinExistence type="predicted"/>